<accession>A0A239K9M9</accession>
<evidence type="ECO:0000313" key="2">
    <source>
        <dbReference type="Proteomes" id="UP000198415"/>
    </source>
</evidence>
<dbReference type="EMBL" id="FZNR01000044">
    <property type="protein sequence ID" value="SNT14392.1"/>
    <property type="molecule type" value="Genomic_DNA"/>
</dbReference>
<keyword evidence="2" id="KW-1185">Reference proteome</keyword>
<dbReference type="Proteomes" id="UP000198415">
    <property type="component" value="Unassembled WGS sequence"/>
</dbReference>
<dbReference type="AlphaFoldDB" id="A0A239K9M9"/>
<sequence>MMTLMAVWAVLMLLALPALMLLGDAEKMRDPVGALNNVGVIRRYHEERARRRAEAVEAARFAAELRTAAVQAREAAGRWQAHWRAAEEHADGAWQAWRKAEQRFARTRAGAAYPVPDQARTPQEYADRETFLHRALRAAAKRGDLPATALAAAIAGRDGWDPRLHPVDQEIVVLRAVAGHRRRSHRRAVAAEQAAWQDARLAASTRDRLCREAVTAAARAAAVHRHLPDREFRIVLVGSRSWSRRLA</sequence>
<gene>
    <name evidence="1" type="ORF">SAMN06264365_14420</name>
</gene>
<proteinExistence type="predicted"/>
<dbReference type="RefSeq" id="WP_089299282.1">
    <property type="nucleotide sequence ID" value="NZ_BOMU01000137.1"/>
</dbReference>
<reference evidence="1 2" key="1">
    <citation type="submission" date="2017-06" db="EMBL/GenBank/DDBJ databases">
        <authorList>
            <person name="Kim H.J."/>
            <person name="Triplett B.A."/>
        </authorList>
    </citation>
    <scope>NUCLEOTIDE SEQUENCE [LARGE SCALE GENOMIC DNA]</scope>
    <source>
        <strain evidence="1 2">DSM 43151</strain>
    </source>
</reference>
<protein>
    <submittedName>
        <fullName evidence="1">Uncharacterized protein</fullName>
    </submittedName>
</protein>
<evidence type="ECO:0000313" key="1">
    <source>
        <dbReference type="EMBL" id="SNT14392.1"/>
    </source>
</evidence>
<name>A0A239K9M9_9ACTN</name>
<organism evidence="1 2">
    <name type="scientific">Actinoplanes regularis</name>
    <dbReference type="NCBI Taxonomy" id="52697"/>
    <lineage>
        <taxon>Bacteria</taxon>
        <taxon>Bacillati</taxon>
        <taxon>Actinomycetota</taxon>
        <taxon>Actinomycetes</taxon>
        <taxon>Micromonosporales</taxon>
        <taxon>Micromonosporaceae</taxon>
        <taxon>Actinoplanes</taxon>
    </lineage>
</organism>